<accession>A0AAW1V313</accession>
<keyword evidence="3" id="KW-0560">Oxidoreductase</keyword>
<evidence type="ECO:0000313" key="4">
    <source>
        <dbReference type="EMBL" id="KAK9886610.1"/>
    </source>
</evidence>
<evidence type="ECO:0000256" key="3">
    <source>
        <dbReference type="ARBA" id="ARBA00023002"/>
    </source>
</evidence>
<dbReference type="Gene3D" id="3.40.50.720">
    <property type="entry name" value="NAD(P)-binding Rossmann-like Domain"/>
    <property type="match status" value="1"/>
</dbReference>
<organism evidence="4 5">
    <name type="scientific">Henosepilachna vigintioctopunctata</name>
    <dbReference type="NCBI Taxonomy" id="420089"/>
    <lineage>
        <taxon>Eukaryota</taxon>
        <taxon>Metazoa</taxon>
        <taxon>Ecdysozoa</taxon>
        <taxon>Arthropoda</taxon>
        <taxon>Hexapoda</taxon>
        <taxon>Insecta</taxon>
        <taxon>Pterygota</taxon>
        <taxon>Neoptera</taxon>
        <taxon>Endopterygota</taxon>
        <taxon>Coleoptera</taxon>
        <taxon>Polyphaga</taxon>
        <taxon>Cucujiformia</taxon>
        <taxon>Coccinelloidea</taxon>
        <taxon>Coccinellidae</taxon>
        <taxon>Epilachninae</taxon>
        <taxon>Epilachnini</taxon>
        <taxon>Henosepilachna</taxon>
    </lineage>
</organism>
<name>A0AAW1V313_9CUCU</name>
<reference evidence="4 5" key="1">
    <citation type="submission" date="2023-03" db="EMBL/GenBank/DDBJ databases">
        <title>Genome insight into feeding habits of ladybird beetles.</title>
        <authorList>
            <person name="Li H.-S."/>
            <person name="Huang Y.-H."/>
            <person name="Pang H."/>
        </authorList>
    </citation>
    <scope>NUCLEOTIDE SEQUENCE [LARGE SCALE GENOMIC DNA]</scope>
    <source>
        <strain evidence="4">SYSU_2023b</strain>
        <tissue evidence="4">Whole body</tissue>
    </source>
</reference>
<dbReference type="Pfam" id="PF00106">
    <property type="entry name" value="adh_short"/>
    <property type="match status" value="1"/>
</dbReference>
<comment type="similarity">
    <text evidence="1">Belongs to the short-chain dehydrogenases/reductases (SDR) family.</text>
</comment>
<dbReference type="Proteomes" id="UP001431783">
    <property type="component" value="Unassembled WGS sequence"/>
</dbReference>
<dbReference type="InterPro" id="IPR002347">
    <property type="entry name" value="SDR_fam"/>
</dbReference>
<dbReference type="AlphaFoldDB" id="A0AAW1V313"/>
<evidence type="ECO:0000256" key="1">
    <source>
        <dbReference type="ARBA" id="ARBA00006484"/>
    </source>
</evidence>
<protein>
    <submittedName>
        <fullName evidence="4">Uncharacterized protein</fullName>
    </submittedName>
</protein>
<evidence type="ECO:0000256" key="2">
    <source>
        <dbReference type="ARBA" id="ARBA00022857"/>
    </source>
</evidence>
<keyword evidence="2" id="KW-0521">NADP</keyword>
<gene>
    <name evidence="4" type="ORF">WA026_017532</name>
</gene>
<dbReference type="InterPro" id="IPR036291">
    <property type="entry name" value="NAD(P)-bd_dom_sf"/>
</dbReference>
<proteinExistence type="inferred from homology"/>
<sequence length="297" mass="33420">MSTPGTSNSAVDSSRNELPPTKVAVVTGSNRGIGLAIVEGLCQRSYGHVYLTSRDKNRGLEAVNDLKILRLNPRFHVLDVKDNASVITFSEFIKEEHGGIDLLVNNAAEYYPEDSEVDEKFQTENLVFTNYFGTLSMCEAFTPLLRQNGRIINIICGIGHLLSIPTTKIRKKFRRYRLNVEELNELMYTYLSDFEAPYKENIWGKSAYAVSKVGIGALTIVYQRKFNIEMPEKNFSINSVHPGYCCTAKGEYVGSQSIEEGAEVPLYLALENHGLKGKFLWHTKEVVNWFHGPVPDL</sequence>
<comment type="caution">
    <text evidence="4">The sequence shown here is derived from an EMBL/GenBank/DDBJ whole genome shotgun (WGS) entry which is preliminary data.</text>
</comment>
<evidence type="ECO:0000313" key="5">
    <source>
        <dbReference type="Proteomes" id="UP001431783"/>
    </source>
</evidence>
<dbReference type="SUPFAM" id="SSF51735">
    <property type="entry name" value="NAD(P)-binding Rossmann-fold domains"/>
    <property type="match status" value="1"/>
</dbReference>
<dbReference type="PANTHER" id="PTHR43963">
    <property type="entry name" value="CARBONYL REDUCTASE 1-RELATED"/>
    <property type="match status" value="1"/>
</dbReference>
<dbReference type="GO" id="GO:0004090">
    <property type="term" value="F:carbonyl reductase (NADPH) activity"/>
    <property type="evidence" value="ECO:0007669"/>
    <property type="project" value="TreeGrafter"/>
</dbReference>
<dbReference type="PRINTS" id="PR00081">
    <property type="entry name" value="GDHRDH"/>
</dbReference>
<dbReference type="EMBL" id="JARQZJ010000101">
    <property type="protein sequence ID" value="KAK9886610.1"/>
    <property type="molecule type" value="Genomic_DNA"/>
</dbReference>
<dbReference type="PANTHER" id="PTHR43963:SF4">
    <property type="entry name" value="CARBONYL REDUCTASE (NADPH)"/>
    <property type="match status" value="1"/>
</dbReference>
<keyword evidence="5" id="KW-1185">Reference proteome</keyword>